<evidence type="ECO:0000313" key="2">
    <source>
        <dbReference type="Proteomes" id="UP000095009"/>
    </source>
</evidence>
<accession>A0A1E3PDV7</accession>
<dbReference type="EMBL" id="KV454414">
    <property type="protein sequence ID" value="ODQ63595.1"/>
    <property type="molecule type" value="Genomic_DNA"/>
</dbReference>
<reference evidence="1 2" key="1">
    <citation type="journal article" date="2016" name="Proc. Natl. Acad. Sci. U.S.A.">
        <title>Comparative genomics of biotechnologically important yeasts.</title>
        <authorList>
            <person name="Riley R."/>
            <person name="Haridas S."/>
            <person name="Wolfe K.H."/>
            <person name="Lopes M.R."/>
            <person name="Hittinger C.T."/>
            <person name="Goeker M."/>
            <person name="Salamov A.A."/>
            <person name="Wisecaver J.H."/>
            <person name="Long T.M."/>
            <person name="Calvey C.H."/>
            <person name="Aerts A.L."/>
            <person name="Barry K.W."/>
            <person name="Choi C."/>
            <person name="Clum A."/>
            <person name="Coughlan A.Y."/>
            <person name="Deshpande S."/>
            <person name="Douglass A.P."/>
            <person name="Hanson S.J."/>
            <person name="Klenk H.-P."/>
            <person name="LaButti K.M."/>
            <person name="Lapidus A."/>
            <person name="Lindquist E.A."/>
            <person name="Lipzen A.M."/>
            <person name="Meier-Kolthoff J.P."/>
            <person name="Ohm R.A."/>
            <person name="Otillar R.P."/>
            <person name="Pangilinan J.L."/>
            <person name="Peng Y."/>
            <person name="Rokas A."/>
            <person name="Rosa C.A."/>
            <person name="Scheuner C."/>
            <person name="Sibirny A.A."/>
            <person name="Slot J.C."/>
            <person name="Stielow J.B."/>
            <person name="Sun H."/>
            <person name="Kurtzman C.P."/>
            <person name="Blackwell M."/>
            <person name="Grigoriev I.V."/>
            <person name="Jeffries T.W."/>
        </authorList>
    </citation>
    <scope>NUCLEOTIDE SEQUENCE [LARGE SCALE GENOMIC DNA]</scope>
    <source>
        <strain evidence="1 2">DSM 6958</strain>
    </source>
</reference>
<name>A0A1E3PDV7_9ASCO</name>
<evidence type="ECO:0000313" key="1">
    <source>
        <dbReference type="EMBL" id="ODQ63595.1"/>
    </source>
</evidence>
<gene>
    <name evidence="1" type="ORF">NADFUDRAFT_84240</name>
</gene>
<dbReference type="Proteomes" id="UP000095009">
    <property type="component" value="Unassembled WGS sequence"/>
</dbReference>
<keyword evidence="2" id="KW-1185">Reference proteome</keyword>
<dbReference type="AlphaFoldDB" id="A0A1E3PDV7"/>
<sequence length="110" mass="12734">MLHRLKTLWSLIVSNEFAVTTLPYRSMVLLSYEQLQVDSGQESGNPKPVLMPSMYQYGIYFEKKGLCRYFQEFSAGYQIKSEGSDTIKADQYSDNKNTSKCVGRCFYLDR</sequence>
<proteinExistence type="predicted"/>
<protein>
    <submittedName>
        <fullName evidence="1">Uncharacterized protein</fullName>
    </submittedName>
</protein>
<organism evidence="1 2">
    <name type="scientific">Nadsonia fulvescens var. elongata DSM 6958</name>
    <dbReference type="NCBI Taxonomy" id="857566"/>
    <lineage>
        <taxon>Eukaryota</taxon>
        <taxon>Fungi</taxon>
        <taxon>Dikarya</taxon>
        <taxon>Ascomycota</taxon>
        <taxon>Saccharomycotina</taxon>
        <taxon>Dipodascomycetes</taxon>
        <taxon>Dipodascales</taxon>
        <taxon>Dipodascales incertae sedis</taxon>
        <taxon>Nadsonia</taxon>
    </lineage>
</organism>